<evidence type="ECO:0000256" key="1">
    <source>
        <dbReference type="SAM" id="SignalP"/>
    </source>
</evidence>
<dbReference type="EMBL" id="PYGD01000011">
    <property type="protein sequence ID" value="PSK89501.1"/>
    <property type="molecule type" value="Genomic_DNA"/>
</dbReference>
<dbReference type="AlphaFoldDB" id="A0A2P8CX08"/>
<organism evidence="2 3">
    <name type="scientific">Taibaiella chishuiensis</name>
    <dbReference type="NCBI Taxonomy" id="1434707"/>
    <lineage>
        <taxon>Bacteria</taxon>
        <taxon>Pseudomonadati</taxon>
        <taxon>Bacteroidota</taxon>
        <taxon>Chitinophagia</taxon>
        <taxon>Chitinophagales</taxon>
        <taxon>Chitinophagaceae</taxon>
        <taxon>Taibaiella</taxon>
    </lineage>
</organism>
<evidence type="ECO:0008006" key="4">
    <source>
        <dbReference type="Google" id="ProtNLM"/>
    </source>
</evidence>
<gene>
    <name evidence="2" type="ORF">B0I18_11155</name>
</gene>
<keyword evidence="1" id="KW-0732">Signal</keyword>
<protein>
    <recommendedName>
        <fullName evidence="4">BNR/Asp-box repeat protein</fullName>
    </recommendedName>
</protein>
<dbReference type="OrthoDB" id="9757809at2"/>
<evidence type="ECO:0000313" key="2">
    <source>
        <dbReference type="EMBL" id="PSK89501.1"/>
    </source>
</evidence>
<dbReference type="RefSeq" id="WP_146146829.1">
    <property type="nucleotide sequence ID" value="NZ_PYGD01000011.1"/>
</dbReference>
<dbReference type="Gene3D" id="2.130.10.10">
    <property type="entry name" value="YVTN repeat-like/Quinoprotein amine dehydrogenase"/>
    <property type="match status" value="1"/>
</dbReference>
<keyword evidence="3" id="KW-1185">Reference proteome</keyword>
<accession>A0A2P8CX08</accession>
<evidence type="ECO:0000313" key="3">
    <source>
        <dbReference type="Proteomes" id="UP000240572"/>
    </source>
</evidence>
<dbReference type="PROSITE" id="PS51257">
    <property type="entry name" value="PROKAR_LIPOPROTEIN"/>
    <property type="match status" value="1"/>
</dbReference>
<proteinExistence type="predicted"/>
<comment type="caution">
    <text evidence="2">The sequence shown here is derived from an EMBL/GenBank/DDBJ whole genome shotgun (WGS) entry which is preliminary data.</text>
</comment>
<sequence>MQKGFLPSVLLASLISLTALQGCKKESALGIDNDKVVKTPYSFYAANSEGWLINTNDGETFSSIFPPDGYATSAILTAGKNLLFLKQNLHVSTNNGKNFNPAYTNVKKFPWQSSVYYCLGQDRVYTTSNAGKGIAISSDKGMSFQDDINWDAGIPPVFEVSSFAALGDNIMFAYSNLNNVTFRKDNAGANWRPVTAEGLFPVDGPSYYLSSNSNTLFLTDYAGLGGVWYTEDQGVHWFRFGQGELPFNRHWNCAASPTGGQSFLVGTDSSGVFRVQNGTFVASNVGLEKNMSIYSMAVKKNVYKNDVTRVYVFIGTNKGIYRSEDFGVTWDKMTSGSFDGKYTAAY</sequence>
<name>A0A2P8CX08_9BACT</name>
<reference evidence="2 3" key="1">
    <citation type="submission" date="2018-03" db="EMBL/GenBank/DDBJ databases">
        <title>Genomic Encyclopedia of Type Strains, Phase III (KMG-III): the genomes of soil and plant-associated and newly described type strains.</title>
        <authorList>
            <person name="Whitman W."/>
        </authorList>
    </citation>
    <scope>NUCLEOTIDE SEQUENCE [LARGE SCALE GENOMIC DNA]</scope>
    <source>
        <strain evidence="2 3">CGMCC 1.12700</strain>
    </source>
</reference>
<feature type="chain" id="PRO_5015172262" description="BNR/Asp-box repeat protein" evidence="1">
    <location>
        <begin position="22"/>
        <end position="346"/>
    </location>
</feature>
<dbReference type="SUPFAM" id="SSF110296">
    <property type="entry name" value="Oligoxyloglucan reducing end-specific cellobiohydrolase"/>
    <property type="match status" value="1"/>
</dbReference>
<dbReference type="InterPro" id="IPR015943">
    <property type="entry name" value="WD40/YVTN_repeat-like_dom_sf"/>
</dbReference>
<dbReference type="Proteomes" id="UP000240572">
    <property type="component" value="Unassembled WGS sequence"/>
</dbReference>
<feature type="signal peptide" evidence="1">
    <location>
        <begin position="1"/>
        <end position="21"/>
    </location>
</feature>